<geneLocation type="plasmid" evidence="1 2">
    <name>pNBRC108728a</name>
</geneLocation>
<proteinExistence type="predicted"/>
<keyword evidence="1" id="KW-0614">Plasmid</keyword>
<reference evidence="2" key="1">
    <citation type="journal article" date="2019" name="Int. J. Syst. Evol. Microbiol.">
        <title>The Global Catalogue of Microorganisms (GCM) 10K type strain sequencing project: providing services to taxonomists for standard genome sequencing and annotation.</title>
        <authorList>
            <consortium name="The Broad Institute Genomics Platform"/>
            <consortium name="The Broad Institute Genome Sequencing Center for Infectious Disease"/>
            <person name="Wu L."/>
            <person name="Ma J."/>
        </authorList>
    </citation>
    <scope>NUCLEOTIDE SEQUENCE [LARGE SCALE GENOMIC DNA]</scope>
    <source>
        <strain evidence="2">NBRC 108728</strain>
    </source>
</reference>
<dbReference type="EMBL" id="AP027733">
    <property type="protein sequence ID" value="BDZ52664.1"/>
    <property type="molecule type" value="Genomic_DNA"/>
</dbReference>
<accession>A0ABM8GW10</accession>
<sequence>MNPAEVFISSYGVAPIRDTVERHTKTQVILASGRKFRNDGRYGEFAKGTSAFRGAATLAPITSTRLLLDEKRTTMHATARRAEAAAESFRMDPSEQSMAHLELATRHARGAFSEFQTAERLHEAQKA</sequence>
<dbReference type="Proteomes" id="UP001321486">
    <property type="component" value="Plasmid pNBRC108728a"/>
</dbReference>
<protein>
    <submittedName>
        <fullName evidence="1">Uncharacterized protein</fullName>
    </submittedName>
</protein>
<evidence type="ECO:0000313" key="1">
    <source>
        <dbReference type="EMBL" id="BDZ52664.1"/>
    </source>
</evidence>
<organism evidence="1 2">
    <name type="scientific">Frondihabitans sucicola</name>
    <dbReference type="NCBI Taxonomy" id="1268041"/>
    <lineage>
        <taxon>Bacteria</taxon>
        <taxon>Bacillati</taxon>
        <taxon>Actinomycetota</taxon>
        <taxon>Actinomycetes</taxon>
        <taxon>Micrococcales</taxon>
        <taxon>Microbacteriaceae</taxon>
        <taxon>Frondihabitans</taxon>
    </lineage>
</organism>
<keyword evidence="2" id="KW-1185">Reference proteome</keyword>
<dbReference type="RefSeq" id="WP_286346947.1">
    <property type="nucleotide sequence ID" value="NZ_AP027733.1"/>
</dbReference>
<evidence type="ECO:0000313" key="2">
    <source>
        <dbReference type="Proteomes" id="UP001321486"/>
    </source>
</evidence>
<gene>
    <name evidence="1" type="ORF">GCM10025867_49050</name>
</gene>
<name>A0ABM8GW10_9MICO</name>